<name>A0ABR5AZ23_BACBA</name>
<evidence type="ECO:0000313" key="2">
    <source>
        <dbReference type="Proteomes" id="UP000031982"/>
    </source>
</evidence>
<comment type="caution">
    <text evidence="1">The sequence shown here is derived from an EMBL/GenBank/DDBJ whole genome shotgun (WGS) entry which is preliminary data.</text>
</comment>
<organism evidence="1 2">
    <name type="scientific">Bacillus badius</name>
    <dbReference type="NCBI Taxonomy" id="1455"/>
    <lineage>
        <taxon>Bacteria</taxon>
        <taxon>Bacillati</taxon>
        <taxon>Bacillota</taxon>
        <taxon>Bacilli</taxon>
        <taxon>Bacillales</taxon>
        <taxon>Bacillaceae</taxon>
        <taxon>Pseudobacillus</taxon>
    </lineage>
</organism>
<evidence type="ECO:0008006" key="3">
    <source>
        <dbReference type="Google" id="ProtNLM"/>
    </source>
</evidence>
<dbReference type="Proteomes" id="UP000031982">
    <property type="component" value="Unassembled WGS sequence"/>
</dbReference>
<protein>
    <recommendedName>
        <fullName evidence="3">Ribose 5-phosphate isomerase B</fullName>
    </recommendedName>
</protein>
<sequence length="39" mass="4429">MCPQLIGKEGAKTPAEIEVASSTRKIKKLRTNFNFYWTA</sequence>
<reference evidence="1 2" key="1">
    <citation type="submission" date="2015-01" db="EMBL/GenBank/DDBJ databases">
        <title>Genome Assembly of Bacillus badius MTCC 1458.</title>
        <authorList>
            <person name="Verma A."/>
            <person name="Khatri I."/>
            <person name="Mual P."/>
            <person name="Subramanian S."/>
            <person name="Krishnamurthi S."/>
        </authorList>
    </citation>
    <scope>NUCLEOTIDE SEQUENCE [LARGE SCALE GENOMIC DNA]</scope>
    <source>
        <strain evidence="1 2">MTCC 1458</strain>
    </source>
</reference>
<accession>A0ABR5AZ23</accession>
<keyword evidence="2" id="KW-1185">Reference proteome</keyword>
<evidence type="ECO:0000313" key="1">
    <source>
        <dbReference type="EMBL" id="KIL79986.1"/>
    </source>
</evidence>
<gene>
    <name evidence="1" type="ORF">SD77_2440</name>
</gene>
<dbReference type="EMBL" id="JXLP01000002">
    <property type="protein sequence ID" value="KIL79986.1"/>
    <property type="molecule type" value="Genomic_DNA"/>
</dbReference>
<proteinExistence type="predicted"/>